<organism evidence="2 3">
    <name type="scientific">Phreatobacter aquaticus</name>
    <dbReference type="NCBI Taxonomy" id="2570229"/>
    <lineage>
        <taxon>Bacteria</taxon>
        <taxon>Pseudomonadati</taxon>
        <taxon>Pseudomonadota</taxon>
        <taxon>Alphaproteobacteria</taxon>
        <taxon>Hyphomicrobiales</taxon>
        <taxon>Phreatobacteraceae</taxon>
        <taxon>Phreatobacter</taxon>
    </lineage>
</organism>
<dbReference type="OrthoDB" id="9923003at2"/>
<evidence type="ECO:0000313" key="3">
    <source>
        <dbReference type="Proteomes" id="UP000298588"/>
    </source>
</evidence>
<dbReference type="RefSeq" id="WP_137098395.1">
    <property type="nucleotide sequence ID" value="NZ_CP039865.1"/>
</dbReference>
<evidence type="ECO:0000256" key="1">
    <source>
        <dbReference type="SAM" id="MobiDB-lite"/>
    </source>
</evidence>
<dbReference type="AlphaFoldDB" id="A0A4D7QER4"/>
<dbReference type="Proteomes" id="UP000298588">
    <property type="component" value="Chromosome"/>
</dbReference>
<feature type="region of interest" description="Disordered" evidence="1">
    <location>
        <begin position="1"/>
        <end position="72"/>
    </location>
</feature>
<gene>
    <name evidence="2" type="ORF">E8L99_04340</name>
</gene>
<keyword evidence="3" id="KW-1185">Reference proteome</keyword>
<proteinExistence type="predicted"/>
<dbReference type="EMBL" id="CP039865">
    <property type="protein sequence ID" value="QCK85061.1"/>
    <property type="molecule type" value="Genomic_DNA"/>
</dbReference>
<evidence type="ECO:0000313" key="2">
    <source>
        <dbReference type="EMBL" id="QCK85061.1"/>
    </source>
</evidence>
<sequence>MANNPFPGGPPGAVGRDEPNKRGGTSRGNQGEDREQGDLAGPGNFADSPETGKDALVRGAPPKPRKRYSLSG</sequence>
<accession>A0A4D7QER4</accession>
<name>A0A4D7QER4_9HYPH</name>
<dbReference type="KEGG" id="paqt:E8L99_04340"/>
<reference evidence="2 3" key="1">
    <citation type="submission" date="2019-04" db="EMBL/GenBank/DDBJ databases">
        <title>Phreatobacter aquaticus sp. nov.</title>
        <authorList>
            <person name="Choi A."/>
            <person name="Baek K."/>
        </authorList>
    </citation>
    <scope>NUCLEOTIDE SEQUENCE [LARGE SCALE GENOMIC DNA]</scope>
    <source>
        <strain evidence="2 3">NMCR1094</strain>
    </source>
</reference>
<feature type="compositionally biased region" description="Basic residues" evidence="1">
    <location>
        <begin position="63"/>
        <end position="72"/>
    </location>
</feature>
<protein>
    <submittedName>
        <fullName evidence="2">Uncharacterized protein</fullName>
    </submittedName>
</protein>